<dbReference type="AlphaFoldDB" id="A0A2C6L212"/>
<evidence type="ECO:0000313" key="1">
    <source>
        <dbReference type="EMBL" id="PHJ37651.1"/>
    </source>
</evidence>
<comment type="caution">
    <text evidence="1">The sequence shown here is derived from an EMBL/GenBank/DDBJ whole genome shotgun (WGS) entry which is preliminary data.</text>
</comment>
<evidence type="ECO:0000313" key="2">
    <source>
        <dbReference type="Proteomes" id="UP000222564"/>
    </source>
</evidence>
<name>A0A2C6L212_9FIRM</name>
<proteinExistence type="predicted"/>
<dbReference type="Proteomes" id="UP000222564">
    <property type="component" value="Unassembled WGS sequence"/>
</dbReference>
<protein>
    <submittedName>
        <fullName evidence="1">Uncharacterized protein</fullName>
    </submittedName>
</protein>
<keyword evidence="2" id="KW-1185">Reference proteome</keyword>
<dbReference type="EMBL" id="AWQQ01000088">
    <property type="protein sequence ID" value="PHJ37651.1"/>
    <property type="molecule type" value="Genomic_DNA"/>
</dbReference>
<organism evidence="1 2">
    <name type="scientific">Desulforamulus profundi</name>
    <dbReference type="NCBI Taxonomy" id="1383067"/>
    <lineage>
        <taxon>Bacteria</taxon>
        <taxon>Bacillati</taxon>
        <taxon>Bacillota</taxon>
        <taxon>Clostridia</taxon>
        <taxon>Eubacteriales</taxon>
        <taxon>Peptococcaceae</taxon>
        <taxon>Desulforamulus</taxon>
    </lineage>
</organism>
<reference evidence="1 2" key="1">
    <citation type="submission" date="2013-09" db="EMBL/GenBank/DDBJ databases">
        <title>Biodegradation of hydrocarbons in the deep terrestrial subsurface : characterization of a microbial consortium composed of two Desulfotomaculum species originating from a deep geological formation.</title>
        <authorList>
            <person name="Aullo T."/>
            <person name="Berlendis S."/>
            <person name="Lascourreges J.-F."/>
            <person name="Dessort D."/>
            <person name="Saint-Laurent S."/>
            <person name="Schraauwers B."/>
            <person name="Mas J."/>
            <person name="Magot M."/>
            <person name="Ranchou-Peyruse A."/>
        </authorList>
    </citation>
    <scope>NUCLEOTIDE SEQUENCE [LARGE SCALE GENOMIC DNA]</scope>
    <source>
        <strain evidence="1 2">Bs107</strain>
    </source>
</reference>
<sequence length="91" mass="10558">MLKLYDLNVIDIKAWQAQHDEVVANATGELDVGFCLYCIEKDRPDLYGVKRIEIRKPDESVFEEEVLFRQGDVLFSRRIAISDFMIEVSFG</sequence>
<gene>
    <name evidence="1" type="ORF">P378_15480</name>
</gene>
<accession>A0A2C6L212</accession>
<dbReference type="RefSeq" id="WP_099083659.1">
    <property type="nucleotide sequence ID" value="NZ_AWQQ01000088.1"/>
</dbReference>